<keyword evidence="1" id="KW-0472">Membrane</keyword>
<evidence type="ECO:0000313" key="2">
    <source>
        <dbReference type="EMBL" id="PRH88850.1"/>
    </source>
</evidence>
<gene>
    <name evidence="2" type="ORF">C5L14_06445</name>
</gene>
<keyword evidence="3" id="KW-1185">Reference proteome</keyword>
<dbReference type="OrthoDB" id="8444528at2"/>
<dbReference type="AlphaFoldDB" id="A0A2S9QHT6"/>
<dbReference type="RefSeq" id="WP_105861193.1">
    <property type="nucleotide sequence ID" value="NZ_PUEJ01000002.1"/>
</dbReference>
<name>A0A2S9QHT6_9HYPH</name>
<dbReference type="Proteomes" id="UP000237682">
    <property type="component" value="Unassembled WGS sequence"/>
</dbReference>
<accession>A0A2S9QHT6</accession>
<sequence>MAGILGAHSARFLFRDDKGSIDRQTWWRAMAVLALILGVLVAVVFGLNHVLPRNPAAAEALVDEVAREHTRLMTAPYYLSLFAIDVIYLVMVLVSVCIYFVGAKRYNDLGRPAQLALILPAAIYFQIFSPILSDQILPVYGRWIVTLAMLAVLVWQVYELGVRKGRL</sequence>
<feature type="transmembrane region" description="Helical" evidence="1">
    <location>
        <begin position="77"/>
        <end position="101"/>
    </location>
</feature>
<feature type="transmembrane region" description="Helical" evidence="1">
    <location>
        <begin position="25"/>
        <end position="47"/>
    </location>
</feature>
<comment type="caution">
    <text evidence="2">The sequence shown here is derived from an EMBL/GenBank/DDBJ whole genome shotgun (WGS) entry which is preliminary data.</text>
</comment>
<evidence type="ECO:0000256" key="1">
    <source>
        <dbReference type="SAM" id="Phobius"/>
    </source>
</evidence>
<evidence type="ECO:0008006" key="4">
    <source>
        <dbReference type="Google" id="ProtNLM"/>
    </source>
</evidence>
<protein>
    <recommendedName>
        <fullName evidence="4">DUF805 domain-containing protein</fullName>
    </recommendedName>
</protein>
<feature type="transmembrane region" description="Helical" evidence="1">
    <location>
        <begin position="139"/>
        <end position="158"/>
    </location>
</feature>
<evidence type="ECO:0000313" key="3">
    <source>
        <dbReference type="Proteomes" id="UP000237682"/>
    </source>
</evidence>
<reference evidence="2 3" key="1">
    <citation type="submission" date="2018-02" db="EMBL/GenBank/DDBJ databases">
        <title>Whole genome sequencing of endophytic bacterium.</title>
        <authorList>
            <person name="Eedara R."/>
            <person name="Podile A.R."/>
        </authorList>
    </citation>
    <scope>NUCLEOTIDE SEQUENCE [LARGE SCALE GENOMIC DNA]</scope>
    <source>
        <strain evidence="2 3">RP1T</strain>
    </source>
</reference>
<feature type="transmembrane region" description="Helical" evidence="1">
    <location>
        <begin position="113"/>
        <end position="133"/>
    </location>
</feature>
<organism evidence="2 3">
    <name type="scientific">Labrys okinawensis</name>
    <dbReference type="NCBI Taxonomy" id="346911"/>
    <lineage>
        <taxon>Bacteria</taxon>
        <taxon>Pseudomonadati</taxon>
        <taxon>Pseudomonadota</taxon>
        <taxon>Alphaproteobacteria</taxon>
        <taxon>Hyphomicrobiales</taxon>
        <taxon>Xanthobacteraceae</taxon>
        <taxon>Labrys</taxon>
    </lineage>
</organism>
<proteinExistence type="predicted"/>
<keyword evidence="1" id="KW-0812">Transmembrane</keyword>
<keyword evidence="1" id="KW-1133">Transmembrane helix</keyword>
<dbReference type="EMBL" id="PUEJ01000002">
    <property type="protein sequence ID" value="PRH88850.1"/>
    <property type="molecule type" value="Genomic_DNA"/>
</dbReference>